<dbReference type="PANTHER" id="PTHR13283">
    <property type="entry name" value="KREV INTERACTION TRAPPED 1-RELATED"/>
    <property type="match status" value="1"/>
</dbReference>
<sequence length="476" mass="54488">MILAEGRKSLSKSRNVQLPITDISQNENNNSSNNYISNTPISQDIRNRKHVSTSQDTINGIKTIRIYTSMFSEFDTFKEVEIFGNQTNSECLKDKLSALFGIDPFVFKEVFSIWVVSELFEVQIKPHHSPYELLASWPALLAKYVDKYDPNRNDEPIIMLRRNVHLSAERELEIISKNDICAKLLLTYAKESLLLGRIQFAEFDDLLRITAKLIAINIDYDELEAENWVRENLANYLPEKYCELITGKTIFGKTIRRSDKFDKLLSIWKKESKNTNNIDILRDLSECSSSYGACWFDAFVEKKTSRVSVKSLGQSYKNVKAKVAINQDWITIIEHGTDELLLLQNISEMTWQLNSENNEKVIVFNFNEEPSGSGDEKQTVIPIEDNNDNEITYFLMIFGHQTVLIDVLLQSLLKQKERSPSTSSSSSDSTTSSERHSIIVRKLNCDRLCLAKFENGTCKNVNGSLKSLYKPGTCIY</sequence>
<evidence type="ECO:0000313" key="2">
    <source>
        <dbReference type="Proteomes" id="UP001152747"/>
    </source>
</evidence>
<dbReference type="EMBL" id="CANHGI010000005">
    <property type="protein sequence ID" value="CAI5451029.1"/>
    <property type="molecule type" value="Genomic_DNA"/>
</dbReference>
<keyword evidence="2" id="KW-1185">Reference proteome</keyword>
<reference evidence="1" key="1">
    <citation type="submission" date="2022-11" db="EMBL/GenBank/DDBJ databases">
        <authorList>
            <person name="Kikuchi T."/>
        </authorList>
    </citation>
    <scope>NUCLEOTIDE SEQUENCE</scope>
    <source>
        <strain evidence="1">PS1010</strain>
    </source>
</reference>
<dbReference type="GO" id="GO:0090090">
    <property type="term" value="P:negative regulation of canonical Wnt signaling pathway"/>
    <property type="evidence" value="ECO:0007669"/>
    <property type="project" value="TreeGrafter"/>
</dbReference>
<evidence type="ECO:0000313" key="1">
    <source>
        <dbReference type="EMBL" id="CAI5451029.1"/>
    </source>
</evidence>
<dbReference type="InterPro" id="IPR011993">
    <property type="entry name" value="PH-like_dom_sf"/>
</dbReference>
<dbReference type="InterPro" id="IPR051594">
    <property type="entry name" value="KRIT1/FRMD8"/>
</dbReference>
<gene>
    <name evidence="1" type="ORF">CAMP_LOCUS13666</name>
</gene>
<comment type="caution">
    <text evidence="1">The sequence shown here is derived from an EMBL/GenBank/DDBJ whole genome shotgun (WGS) entry which is preliminary data.</text>
</comment>
<dbReference type="Proteomes" id="UP001152747">
    <property type="component" value="Unassembled WGS sequence"/>
</dbReference>
<dbReference type="AlphaFoldDB" id="A0A9P1N5X8"/>
<evidence type="ECO:0008006" key="3">
    <source>
        <dbReference type="Google" id="ProtNLM"/>
    </source>
</evidence>
<dbReference type="PANTHER" id="PTHR13283:SF10">
    <property type="entry name" value="FERM DOMAIN-CONTAINING PROTEIN 8"/>
    <property type="match status" value="1"/>
</dbReference>
<accession>A0A9P1N5X8</accession>
<dbReference type="GO" id="GO:0005886">
    <property type="term" value="C:plasma membrane"/>
    <property type="evidence" value="ECO:0007669"/>
    <property type="project" value="TreeGrafter"/>
</dbReference>
<protein>
    <recommendedName>
        <fullName evidence="3">FERM domain-containing protein</fullName>
    </recommendedName>
</protein>
<dbReference type="Gene3D" id="3.10.20.90">
    <property type="entry name" value="Phosphatidylinositol 3-kinase Catalytic Subunit, Chain A, domain 1"/>
    <property type="match status" value="1"/>
</dbReference>
<organism evidence="1 2">
    <name type="scientific">Caenorhabditis angaria</name>
    <dbReference type="NCBI Taxonomy" id="860376"/>
    <lineage>
        <taxon>Eukaryota</taxon>
        <taxon>Metazoa</taxon>
        <taxon>Ecdysozoa</taxon>
        <taxon>Nematoda</taxon>
        <taxon>Chromadorea</taxon>
        <taxon>Rhabditida</taxon>
        <taxon>Rhabditina</taxon>
        <taxon>Rhabditomorpha</taxon>
        <taxon>Rhabditoidea</taxon>
        <taxon>Rhabditidae</taxon>
        <taxon>Peloderinae</taxon>
        <taxon>Caenorhabditis</taxon>
    </lineage>
</organism>
<dbReference type="Gene3D" id="2.30.29.30">
    <property type="entry name" value="Pleckstrin-homology domain (PH domain)/Phosphotyrosine-binding domain (PTB)"/>
    <property type="match status" value="1"/>
</dbReference>
<dbReference type="OrthoDB" id="2142533at2759"/>
<proteinExistence type="predicted"/>
<name>A0A9P1N5X8_9PELO</name>